<reference evidence="1 2" key="1">
    <citation type="submission" date="2020-08" db="EMBL/GenBank/DDBJ databases">
        <title>Genomic Encyclopedia of Type Strains, Phase III (KMG-III): the genomes of soil and plant-associated and newly described type strains.</title>
        <authorList>
            <person name="Whitman W."/>
        </authorList>
    </citation>
    <scope>NUCLEOTIDE SEQUENCE [LARGE SCALE GENOMIC DNA]</scope>
    <source>
        <strain evidence="1 2">CECT 5862</strain>
    </source>
</reference>
<evidence type="ECO:0000313" key="1">
    <source>
        <dbReference type="EMBL" id="MBB3111969.1"/>
    </source>
</evidence>
<dbReference type="EMBL" id="JACHXK010000009">
    <property type="protein sequence ID" value="MBB3111969.1"/>
    <property type="molecule type" value="Genomic_DNA"/>
</dbReference>
<dbReference type="AlphaFoldDB" id="A0A7W5B0P0"/>
<dbReference type="Proteomes" id="UP000570361">
    <property type="component" value="Unassembled WGS sequence"/>
</dbReference>
<gene>
    <name evidence="1" type="ORF">FHS18_004037</name>
</gene>
<accession>A0A7W5B0P0</accession>
<name>A0A7W5B0P0_9BACL</name>
<proteinExistence type="predicted"/>
<dbReference type="RefSeq" id="WP_183601811.1">
    <property type="nucleotide sequence ID" value="NZ_JACHXK010000009.1"/>
</dbReference>
<sequence length="98" mass="11340">MRWNHSEDKLVFGRRTCPICEGKIDGDWGRQSMEISVCCQGNEEHYSVFVNFFASSVTILGKDFDDEQVLEIESYLDQLLREHPEFFIGADGSRESKE</sequence>
<evidence type="ECO:0000313" key="2">
    <source>
        <dbReference type="Proteomes" id="UP000570361"/>
    </source>
</evidence>
<organism evidence="1 2">
    <name type="scientific">Paenibacillus phyllosphaerae</name>
    <dbReference type="NCBI Taxonomy" id="274593"/>
    <lineage>
        <taxon>Bacteria</taxon>
        <taxon>Bacillati</taxon>
        <taxon>Bacillota</taxon>
        <taxon>Bacilli</taxon>
        <taxon>Bacillales</taxon>
        <taxon>Paenibacillaceae</taxon>
        <taxon>Paenibacillus</taxon>
    </lineage>
</organism>
<keyword evidence="2" id="KW-1185">Reference proteome</keyword>
<comment type="caution">
    <text evidence="1">The sequence shown here is derived from an EMBL/GenBank/DDBJ whole genome shotgun (WGS) entry which is preliminary data.</text>
</comment>
<protein>
    <submittedName>
        <fullName evidence="1">Uncharacterized protein</fullName>
    </submittedName>
</protein>